<dbReference type="AlphaFoldDB" id="A0AAU8MR64"/>
<evidence type="ECO:0000259" key="1">
    <source>
        <dbReference type="Pfam" id="PF05838"/>
    </source>
</evidence>
<dbReference type="SUPFAM" id="SSF53955">
    <property type="entry name" value="Lysozyme-like"/>
    <property type="match status" value="1"/>
</dbReference>
<dbReference type="Pfam" id="PF05838">
    <property type="entry name" value="Glyco_hydro_108"/>
    <property type="match status" value="1"/>
</dbReference>
<dbReference type="InterPro" id="IPR023346">
    <property type="entry name" value="Lysozyme-like_dom_sf"/>
</dbReference>
<feature type="domain" description="TtsA-like Glycoside hydrolase family 108" evidence="1">
    <location>
        <begin position="10"/>
        <end position="97"/>
    </location>
</feature>
<accession>A0AAU8MR64</accession>
<dbReference type="EMBL" id="CP159925">
    <property type="protein sequence ID" value="XCO74146.1"/>
    <property type="molecule type" value="Genomic_DNA"/>
</dbReference>
<gene>
    <name evidence="3" type="ORF">ABU614_17420</name>
</gene>
<evidence type="ECO:0000259" key="2">
    <source>
        <dbReference type="Pfam" id="PF09374"/>
    </source>
</evidence>
<proteinExistence type="predicted"/>
<reference evidence="3" key="1">
    <citation type="submission" date="2024-06" db="EMBL/GenBank/DDBJ databases">
        <authorList>
            <person name="Li S."/>
        </authorList>
    </citation>
    <scope>NUCLEOTIDE SEQUENCE</scope>
    <source>
        <strain evidence="3">SR10</strain>
    </source>
</reference>
<protein>
    <submittedName>
        <fullName evidence="3">Glycosyl hydrolase 108 family protein</fullName>
    </submittedName>
</protein>
<dbReference type="RefSeq" id="WP_064749393.1">
    <property type="nucleotide sequence ID" value="NZ_CP159925.1"/>
</dbReference>
<keyword evidence="3" id="KW-0378">Hydrolase</keyword>
<dbReference type="InterPro" id="IPR008565">
    <property type="entry name" value="TtsA-like_GH18_dom"/>
</dbReference>
<dbReference type="Pfam" id="PF09374">
    <property type="entry name" value="PG_binding_3"/>
    <property type="match status" value="1"/>
</dbReference>
<dbReference type="Gene3D" id="1.20.141.10">
    <property type="entry name" value="Chitosanase, subunit A, domain 1"/>
    <property type="match status" value="1"/>
</dbReference>
<sequence>MAYFQTYLPQLLRFEGGYVDNPYDPGGATNMGITLSTFEAHSQTLLGIAPTLTNLRALTAAEAGTLYKTLYWDPLHGDAIALQYLADIVFDFYVNAGFHAVVLLQQLLGPPVCVDGRFGPDTLAAVLKADQPELYARYRAGRIAYYCQLAQAHPVLQRFLAGWLARAHWFPAQAPG</sequence>
<organism evidence="3">
    <name type="scientific">Lysobacter firmicutimachus</name>
    <dbReference type="NCBI Taxonomy" id="1792846"/>
    <lineage>
        <taxon>Bacteria</taxon>
        <taxon>Pseudomonadati</taxon>
        <taxon>Pseudomonadota</taxon>
        <taxon>Gammaproteobacteria</taxon>
        <taxon>Lysobacterales</taxon>
        <taxon>Lysobacteraceae</taxon>
        <taxon>Lysobacter</taxon>
    </lineage>
</organism>
<dbReference type="GO" id="GO:0016787">
    <property type="term" value="F:hydrolase activity"/>
    <property type="evidence" value="ECO:0007669"/>
    <property type="project" value="UniProtKB-KW"/>
</dbReference>
<feature type="domain" description="Peptidoglycan binding" evidence="2">
    <location>
        <begin position="99"/>
        <end position="167"/>
    </location>
</feature>
<dbReference type="CDD" id="cd13926">
    <property type="entry name" value="N-acetylmuramidase_GH108"/>
    <property type="match status" value="1"/>
</dbReference>
<dbReference type="InterPro" id="IPR018537">
    <property type="entry name" value="Peptidoglycan-bd_3"/>
</dbReference>
<evidence type="ECO:0000313" key="3">
    <source>
        <dbReference type="EMBL" id="XCO74146.1"/>
    </source>
</evidence>
<name>A0AAU8MR64_9GAMM</name>